<dbReference type="EMBL" id="CT868034">
    <property type="protein sequence ID" value="CAK64803.1"/>
    <property type="molecule type" value="Genomic_DNA"/>
</dbReference>
<dbReference type="KEGG" id="ptm:GSPATT00034280001"/>
<dbReference type="InParanoid" id="A0C1Y6"/>
<organism evidence="1 2">
    <name type="scientific">Paramecium tetraurelia</name>
    <dbReference type="NCBI Taxonomy" id="5888"/>
    <lineage>
        <taxon>Eukaryota</taxon>
        <taxon>Sar</taxon>
        <taxon>Alveolata</taxon>
        <taxon>Ciliophora</taxon>
        <taxon>Intramacronucleata</taxon>
        <taxon>Oligohymenophorea</taxon>
        <taxon>Peniculida</taxon>
        <taxon>Parameciidae</taxon>
        <taxon>Paramecium</taxon>
    </lineage>
</organism>
<evidence type="ECO:0000313" key="1">
    <source>
        <dbReference type="EMBL" id="CAK64803.1"/>
    </source>
</evidence>
<dbReference type="OrthoDB" id="10382444at2759"/>
<name>A0C1Y6_PARTE</name>
<dbReference type="Proteomes" id="UP000000600">
    <property type="component" value="Unassembled WGS sequence"/>
</dbReference>
<keyword evidence="2" id="KW-1185">Reference proteome</keyword>
<dbReference type="OMA" id="RINWMRI"/>
<dbReference type="GeneID" id="5017985"/>
<reference evidence="1 2" key="1">
    <citation type="journal article" date="2006" name="Nature">
        <title>Global trends of whole-genome duplications revealed by the ciliate Paramecium tetraurelia.</title>
        <authorList>
            <consortium name="Genoscope"/>
            <person name="Aury J.-M."/>
            <person name="Jaillon O."/>
            <person name="Duret L."/>
            <person name="Noel B."/>
            <person name="Jubin C."/>
            <person name="Porcel B.M."/>
            <person name="Segurens B."/>
            <person name="Daubin V."/>
            <person name="Anthouard V."/>
            <person name="Aiach N."/>
            <person name="Arnaiz O."/>
            <person name="Billaut A."/>
            <person name="Beisson J."/>
            <person name="Blanc I."/>
            <person name="Bouhouche K."/>
            <person name="Camara F."/>
            <person name="Duharcourt S."/>
            <person name="Guigo R."/>
            <person name="Gogendeau D."/>
            <person name="Katinka M."/>
            <person name="Keller A.-M."/>
            <person name="Kissmehl R."/>
            <person name="Klotz C."/>
            <person name="Koll F."/>
            <person name="Le Moue A."/>
            <person name="Lepere C."/>
            <person name="Malinsky S."/>
            <person name="Nowacki M."/>
            <person name="Nowak J.K."/>
            <person name="Plattner H."/>
            <person name="Poulain J."/>
            <person name="Ruiz F."/>
            <person name="Serrano V."/>
            <person name="Zagulski M."/>
            <person name="Dessen P."/>
            <person name="Betermier M."/>
            <person name="Weissenbach J."/>
            <person name="Scarpelli C."/>
            <person name="Schachter V."/>
            <person name="Sperling L."/>
            <person name="Meyer E."/>
            <person name="Cohen J."/>
            <person name="Wincker P."/>
        </authorList>
    </citation>
    <scope>NUCLEOTIDE SEQUENCE [LARGE SCALE GENOMIC DNA]</scope>
    <source>
        <strain evidence="1 2">Stock d4-2</strain>
    </source>
</reference>
<sequence length="108" mass="13136">MIAKEQVDVIDQYAQSIVSYVDTQQKTIVVQLKTATIQKLNEVTIVHYQKNLDKINQIREEFEETKSICKLSNLLSRRQRINWMRIFRKSIKYRILSKEWNHKWIIWI</sequence>
<dbReference type="HOGENOM" id="CLU_2202122_0_0_1"/>
<gene>
    <name evidence="1" type="ORF">GSPATT00034280001</name>
</gene>
<accession>A0C1Y6</accession>
<protein>
    <submittedName>
        <fullName evidence="1">Uncharacterized protein</fullName>
    </submittedName>
</protein>
<evidence type="ECO:0000313" key="2">
    <source>
        <dbReference type="Proteomes" id="UP000000600"/>
    </source>
</evidence>
<dbReference type="AlphaFoldDB" id="A0C1Y6"/>
<proteinExistence type="predicted"/>
<dbReference type="RefSeq" id="XP_001432200.1">
    <property type="nucleotide sequence ID" value="XM_001432163.1"/>
</dbReference>